<feature type="domain" description="Reverse transcriptase Ty1/copia-type" evidence="1">
    <location>
        <begin position="1"/>
        <end position="118"/>
    </location>
</feature>
<evidence type="ECO:0000313" key="3">
    <source>
        <dbReference type="Proteomes" id="UP000075243"/>
    </source>
</evidence>
<dbReference type="PANTHER" id="PTHR11439">
    <property type="entry name" value="GAG-POL-RELATED RETROTRANSPOSON"/>
    <property type="match status" value="1"/>
</dbReference>
<dbReference type="InterPro" id="IPR043502">
    <property type="entry name" value="DNA/RNA_pol_sf"/>
</dbReference>
<dbReference type="CDD" id="cd09272">
    <property type="entry name" value="RNase_HI_RT_Ty1"/>
    <property type="match status" value="1"/>
</dbReference>
<dbReference type="Proteomes" id="UP000075243">
    <property type="component" value="Chromosome 6"/>
</dbReference>
<dbReference type="PANTHER" id="PTHR11439:SF491">
    <property type="entry name" value="INTEGRASE CATALYTIC DOMAIN-CONTAINING PROTEIN"/>
    <property type="match status" value="1"/>
</dbReference>
<dbReference type="InterPro" id="IPR013103">
    <property type="entry name" value="RVT_2"/>
</dbReference>
<dbReference type="SUPFAM" id="SSF56672">
    <property type="entry name" value="DNA/RNA polymerases"/>
    <property type="match status" value="1"/>
</dbReference>
<dbReference type="EMBL" id="CM003608">
    <property type="protein sequence ID" value="KYP65225.1"/>
    <property type="molecule type" value="Genomic_DNA"/>
</dbReference>
<evidence type="ECO:0000313" key="2">
    <source>
        <dbReference type="EMBL" id="KYP65225.1"/>
    </source>
</evidence>
<reference evidence="2 3" key="1">
    <citation type="journal article" date="2012" name="Nat. Biotechnol.">
        <title>Draft genome sequence of pigeonpea (Cajanus cajan), an orphan legume crop of resource-poor farmers.</title>
        <authorList>
            <person name="Varshney R.K."/>
            <person name="Chen W."/>
            <person name="Li Y."/>
            <person name="Bharti A.K."/>
            <person name="Saxena R.K."/>
            <person name="Schlueter J.A."/>
            <person name="Donoghue M.T."/>
            <person name="Azam S."/>
            <person name="Fan G."/>
            <person name="Whaley A.M."/>
            <person name="Farmer A.D."/>
            <person name="Sheridan J."/>
            <person name="Iwata A."/>
            <person name="Tuteja R."/>
            <person name="Penmetsa R.V."/>
            <person name="Wu W."/>
            <person name="Upadhyaya H.D."/>
            <person name="Yang S.P."/>
            <person name="Shah T."/>
            <person name="Saxena K.B."/>
            <person name="Michael T."/>
            <person name="McCombie W.R."/>
            <person name="Yang B."/>
            <person name="Zhang G."/>
            <person name="Yang H."/>
            <person name="Wang J."/>
            <person name="Spillane C."/>
            <person name="Cook D.R."/>
            <person name="May G.D."/>
            <person name="Xu X."/>
            <person name="Jackson S.A."/>
        </authorList>
    </citation>
    <scope>NUCLEOTIDE SEQUENCE [LARGE SCALE GENOMIC DNA]</scope>
    <source>
        <strain evidence="3">cv. Asha</strain>
    </source>
</reference>
<evidence type="ECO:0000259" key="1">
    <source>
        <dbReference type="Pfam" id="PF07727"/>
    </source>
</evidence>
<dbReference type="Pfam" id="PF07727">
    <property type="entry name" value="RVT_2"/>
    <property type="match status" value="1"/>
</dbReference>
<organism evidence="2 3">
    <name type="scientific">Cajanus cajan</name>
    <name type="common">Pigeon pea</name>
    <name type="synonym">Cajanus indicus</name>
    <dbReference type="NCBI Taxonomy" id="3821"/>
    <lineage>
        <taxon>Eukaryota</taxon>
        <taxon>Viridiplantae</taxon>
        <taxon>Streptophyta</taxon>
        <taxon>Embryophyta</taxon>
        <taxon>Tracheophyta</taxon>
        <taxon>Spermatophyta</taxon>
        <taxon>Magnoliopsida</taxon>
        <taxon>eudicotyledons</taxon>
        <taxon>Gunneridae</taxon>
        <taxon>Pentapetalae</taxon>
        <taxon>rosids</taxon>
        <taxon>fabids</taxon>
        <taxon>Fabales</taxon>
        <taxon>Fabaceae</taxon>
        <taxon>Papilionoideae</taxon>
        <taxon>50 kb inversion clade</taxon>
        <taxon>NPAAA clade</taxon>
        <taxon>indigoferoid/millettioid clade</taxon>
        <taxon>Phaseoleae</taxon>
        <taxon>Cajanus</taxon>
    </lineage>
</organism>
<keyword evidence="3" id="KW-1185">Reference proteome</keyword>
<gene>
    <name evidence="2" type="ORF">KK1_011457</name>
</gene>
<dbReference type="AlphaFoldDB" id="A0A151TDV5"/>
<name>A0A151TDV5_CAJCA</name>
<protein>
    <submittedName>
        <fullName evidence="2">Retrovirus-related Pol polyprotein from transposon TNT 1-94</fullName>
    </submittedName>
</protein>
<accession>A0A151TDV5</accession>
<proteinExistence type="predicted"/>
<dbReference type="Gramene" id="C.cajan_11130.t">
    <property type="protein sequence ID" value="C.cajan_11130.t"/>
    <property type="gene ID" value="C.cajan_11130"/>
</dbReference>
<sequence length="324" mass="36237">MDVKTAFLYGKLDEEILMQQPKGFVEKGKEDHVCKLNKSLYGLKQSPRQWNRRFDEFMTKISFNRSQYDNCVYFKFPDNAVLIILLLYVDDILIASNKKDELIKVKSDLVLEKFGMSNSKPVITSSNSEEVVYMKNIPYASVVGSLMYAMVCTRPDIAYAISIVSRFMANPGKSHWQAVKWILRYIKGSIGRGLVYGGAKNGTEAVAIEGFVDSDYAGCLDSRKSLTGFVFTAFGTAISWKATLQKVVALSTTEAEYIALAEEVKESIWLEGIARELKLQDKVITVHCVSQVPFTCPRILCTMRGQNTLTSSCTLSEKSLIGGL</sequence>